<evidence type="ECO:0000313" key="2">
    <source>
        <dbReference type="EMBL" id="MCB6183133.1"/>
    </source>
</evidence>
<organism evidence="2 3">
    <name type="scientific">Leeia speluncae</name>
    <dbReference type="NCBI Taxonomy" id="2884804"/>
    <lineage>
        <taxon>Bacteria</taxon>
        <taxon>Pseudomonadati</taxon>
        <taxon>Pseudomonadota</taxon>
        <taxon>Betaproteobacteria</taxon>
        <taxon>Neisseriales</taxon>
        <taxon>Leeiaceae</taxon>
        <taxon>Leeia</taxon>
    </lineage>
</organism>
<comment type="caution">
    <text evidence="2">The sequence shown here is derived from an EMBL/GenBank/DDBJ whole genome shotgun (WGS) entry which is preliminary data.</text>
</comment>
<dbReference type="EMBL" id="JAJBZT010000003">
    <property type="protein sequence ID" value="MCB6183133.1"/>
    <property type="molecule type" value="Genomic_DNA"/>
</dbReference>
<protein>
    <submittedName>
        <fullName evidence="2">Uncharacterized protein</fullName>
    </submittedName>
</protein>
<accession>A0ABS8D554</accession>
<feature type="signal peptide" evidence="1">
    <location>
        <begin position="1"/>
        <end position="20"/>
    </location>
</feature>
<sequence length="151" mass="17015">MKRLILGIVTCLALIGQVQALTIDARVGNLNDPKVCANIRRADAEARLHITDSETVFNNLYEQRPKKNRLPKGISQTGNTLVITAPNLPPLKFKGAYFPPGKNGGESDEEYYVYVHAFEKYHLIAVEYAHDSYDYVLVDKTTLKLFMVDRS</sequence>
<dbReference type="Proteomes" id="UP001165395">
    <property type="component" value="Unassembled WGS sequence"/>
</dbReference>
<feature type="chain" id="PRO_5046661603" evidence="1">
    <location>
        <begin position="21"/>
        <end position="151"/>
    </location>
</feature>
<evidence type="ECO:0000256" key="1">
    <source>
        <dbReference type="SAM" id="SignalP"/>
    </source>
</evidence>
<keyword evidence="1" id="KW-0732">Signal</keyword>
<gene>
    <name evidence="2" type="ORF">LIN78_06205</name>
</gene>
<keyword evidence="3" id="KW-1185">Reference proteome</keyword>
<name>A0ABS8D554_9NEIS</name>
<reference evidence="2" key="1">
    <citation type="submission" date="2021-10" db="EMBL/GenBank/DDBJ databases">
        <title>The complete genome sequence of Leeia sp. TBRC 13508.</title>
        <authorList>
            <person name="Charoenyingcharoen P."/>
            <person name="Yukphan P."/>
        </authorList>
    </citation>
    <scope>NUCLEOTIDE SEQUENCE</scope>
    <source>
        <strain evidence="2">TBRC 13508</strain>
    </source>
</reference>
<evidence type="ECO:0000313" key="3">
    <source>
        <dbReference type="Proteomes" id="UP001165395"/>
    </source>
</evidence>
<proteinExistence type="predicted"/>
<dbReference type="RefSeq" id="WP_227179610.1">
    <property type="nucleotide sequence ID" value="NZ_JAJBZT010000003.1"/>
</dbReference>